<dbReference type="Proteomes" id="UP000076660">
    <property type="component" value="Unassembled WGS sequence"/>
</dbReference>
<evidence type="ECO:0000313" key="1">
    <source>
        <dbReference type="EMBL" id="ONF62693.1"/>
    </source>
</evidence>
<sequence length="206" mass="22577">MSRLIPVVESLPPGYSSFDLWPFRGHDGEWIPLRREMSSDDVGAVVLSLLGHSTSGELARPDLGTAFDELARLETLFLPGGLLLEAEGIAVTPGCCCDLTDWPDWHGMPDGNLPDLGHGPGTVVEFDGDIIRFWPDVDDEDWETPEGRRLEIRRQDLPGLLQGVRRDLAGFLEALRVWVRNLEPSHADQVVAAVSGYLRVGASPSA</sequence>
<dbReference type="AlphaFoldDB" id="A0A1W2LIN4"/>
<accession>A0A1W2LIN4</accession>
<proteinExistence type="predicted"/>
<reference evidence="1 2" key="1">
    <citation type="submission" date="2016-12" db="EMBL/GenBank/DDBJ databases">
        <title>Amycolatopsis keratiniphila subsp. keratiniphila genome sequencing and assembly.</title>
        <authorList>
            <person name="Mayilraj S."/>
            <person name="Kaur N."/>
        </authorList>
    </citation>
    <scope>NUCLEOTIDE SEQUENCE [LARGE SCALE GENOMIC DNA]</scope>
    <source>
        <strain evidence="1 2">DSM 44409</strain>
    </source>
</reference>
<dbReference type="EMBL" id="LQMT02000040">
    <property type="protein sequence ID" value="ONF62693.1"/>
    <property type="molecule type" value="Genomic_DNA"/>
</dbReference>
<organism evidence="1 2">
    <name type="scientific">Amycolatopsis keratiniphila subsp. keratiniphila</name>
    <dbReference type="NCBI Taxonomy" id="227715"/>
    <lineage>
        <taxon>Bacteria</taxon>
        <taxon>Bacillati</taxon>
        <taxon>Actinomycetota</taxon>
        <taxon>Actinomycetes</taxon>
        <taxon>Pseudonocardiales</taxon>
        <taxon>Pseudonocardiaceae</taxon>
        <taxon>Amycolatopsis</taxon>
        <taxon>Amycolatopsis japonica group</taxon>
    </lineage>
</organism>
<dbReference type="OrthoDB" id="581789at2"/>
<comment type="caution">
    <text evidence="1">The sequence shown here is derived from an EMBL/GenBank/DDBJ whole genome shotgun (WGS) entry which is preliminary data.</text>
</comment>
<gene>
    <name evidence="1" type="ORF">AVR91_0237010</name>
</gene>
<name>A0A1W2LIN4_9PSEU</name>
<dbReference type="RefSeq" id="WP_063272573.1">
    <property type="nucleotide sequence ID" value="NZ_LQMT02000040.1"/>
</dbReference>
<evidence type="ECO:0000313" key="2">
    <source>
        <dbReference type="Proteomes" id="UP000076660"/>
    </source>
</evidence>
<protein>
    <submittedName>
        <fullName evidence="1">Uncharacterized protein</fullName>
    </submittedName>
</protein>